<dbReference type="Proteomes" id="UP000586093">
    <property type="component" value="Unassembled WGS sequence"/>
</dbReference>
<gene>
    <name evidence="8 10" type="primary">bioD</name>
    <name evidence="10" type="ORF">H4F90_09180</name>
</gene>
<comment type="caution">
    <text evidence="10">The sequence shown here is derived from an EMBL/GenBank/DDBJ whole genome shotgun (WGS) entry which is preliminary data.</text>
</comment>
<evidence type="ECO:0000256" key="6">
    <source>
        <dbReference type="ARBA" id="ARBA00022840"/>
    </source>
</evidence>
<dbReference type="SUPFAM" id="SSF52540">
    <property type="entry name" value="P-loop containing nucleoside triphosphate hydrolases"/>
    <property type="match status" value="1"/>
</dbReference>
<dbReference type="GO" id="GO:0009102">
    <property type="term" value="P:biotin biosynthetic process"/>
    <property type="evidence" value="ECO:0007669"/>
    <property type="project" value="UniProtKB-UniRule"/>
</dbReference>
<evidence type="ECO:0000313" key="11">
    <source>
        <dbReference type="Proteomes" id="UP000586093"/>
    </source>
</evidence>
<dbReference type="InterPro" id="IPR004472">
    <property type="entry name" value="DTB_synth_BioD"/>
</dbReference>
<dbReference type="GO" id="GO:0004141">
    <property type="term" value="F:dethiobiotin synthase activity"/>
    <property type="evidence" value="ECO:0007669"/>
    <property type="project" value="UniProtKB-UniRule"/>
</dbReference>
<evidence type="ECO:0000256" key="1">
    <source>
        <dbReference type="ARBA" id="ARBA00022490"/>
    </source>
</evidence>
<dbReference type="PIRSF" id="PIRSF006755">
    <property type="entry name" value="DTB_synth"/>
    <property type="match status" value="1"/>
</dbReference>
<keyword evidence="1 8" id="KW-0963">Cytoplasm</keyword>
<keyword evidence="4 8" id="KW-0547">Nucleotide-binding</keyword>
<comment type="catalytic activity">
    <reaction evidence="8">
        <text>(7R,8S)-7,8-diammoniononanoate + CO2 + ATP = (4R,5S)-dethiobiotin + ADP + phosphate + 3 H(+)</text>
        <dbReference type="Rhea" id="RHEA:15805"/>
        <dbReference type="ChEBI" id="CHEBI:15378"/>
        <dbReference type="ChEBI" id="CHEBI:16526"/>
        <dbReference type="ChEBI" id="CHEBI:30616"/>
        <dbReference type="ChEBI" id="CHEBI:43474"/>
        <dbReference type="ChEBI" id="CHEBI:149469"/>
        <dbReference type="ChEBI" id="CHEBI:149473"/>
        <dbReference type="ChEBI" id="CHEBI:456216"/>
        <dbReference type="EC" id="6.3.3.3"/>
    </reaction>
</comment>
<evidence type="ECO:0000313" key="10">
    <source>
        <dbReference type="EMBL" id="MBB1162153.1"/>
    </source>
</evidence>
<evidence type="ECO:0000256" key="3">
    <source>
        <dbReference type="ARBA" id="ARBA00022723"/>
    </source>
</evidence>
<dbReference type="PANTHER" id="PTHR43210">
    <property type="entry name" value="DETHIOBIOTIN SYNTHETASE"/>
    <property type="match status" value="1"/>
</dbReference>
<dbReference type="EMBL" id="JACIVI010000002">
    <property type="protein sequence ID" value="MBB1162153.1"/>
    <property type="molecule type" value="Genomic_DNA"/>
</dbReference>
<dbReference type="GO" id="GO:0005829">
    <property type="term" value="C:cytosol"/>
    <property type="evidence" value="ECO:0007669"/>
    <property type="project" value="TreeGrafter"/>
</dbReference>
<comment type="pathway">
    <text evidence="8">Cofactor biosynthesis; biotin biosynthesis; biotin from 7,8-diaminononanoate: step 1/2.</text>
</comment>
<keyword evidence="3 8" id="KW-0479">Metal-binding</keyword>
<comment type="subunit">
    <text evidence="8">Homodimer.</text>
</comment>
<dbReference type="CDD" id="cd03109">
    <property type="entry name" value="DTBS"/>
    <property type="match status" value="1"/>
</dbReference>
<dbReference type="UniPathway" id="UPA00078">
    <property type="reaction ID" value="UER00161"/>
</dbReference>
<feature type="region of interest" description="Disordered" evidence="9">
    <location>
        <begin position="228"/>
        <end position="247"/>
    </location>
</feature>
<feature type="active site" evidence="8">
    <location>
        <position position="52"/>
    </location>
</feature>
<evidence type="ECO:0000256" key="5">
    <source>
        <dbReference type="ARBA" id="ARBA00022756"/>
    </source>
</evidence>
<comment type="function">
    <text evidence="8">Catalyzes a mechanistically unusual reaction, the ATP-dependent insertion of CO2 between the N7 and N8 nitrogen atoms of 7,8-diaminopelargonic acid (DAPA, also called 7,8-diammoniononanoate) to form a ureido ring.</text>
</comment>
<dbReference type="Pfam" id="PF13500">
    <property type="entry name" value="AAA_26"/>
    <property type="match status" value="1"/>
</dbReference>
<dbReference type="Gene3D" id="3.40.50.300">
    <property type="entry name" value="P-loop containing nucleotide triphosphate hydrolases"/>
    <property type="match status" value="1"/>
</dbReference>
<dbReference type="RefSeq" id="WP_182663772.1">
    <property type="nucleotide sequence ID" value="NZ_JACIVI010000002.1"/>
</dbReference>
<dbReference type="GO" id="GO:0000287">
    <property type="term" value="F:magnesium ion binding"/>
    <property type="evidence" value="ECO:0007669"/>
    <property type="project" value="UniProtKB-UniRule"/>
</dbReference>
<protein>
    <recommendedName>
        <fullName evidence="8">ATP-dependent dethiobiotin synthetase BioD</fullName>
        <ecNumber evidence="8">6.3.3.3</ecNumber>
    </recommendedName>
    <alternativeName>
        <fullName evidence="8">DTB synthetase</fullName>
        <shortName evidence="8">DTBS</shortName>
    </alternativeName>
    <alternativeName>
        <fullName evidence="8">Dethiobiotin synthase</fullName>
    </alternativeName>
</protein>
<dbReference type="HAMAP" id="MF_00336">
    <property type="entry name" value="BioD"/>
    <property type="match status" value="1"/>
</dbReference>
<feature type="binding site" evidence="8">
    <location>
        <position position="70"/>
    </location>
    <ligand>
        <name>ATP</name>
        <dbReference type="ChEBI" id="CHEBI:30616"/>
    </ligand>
</feature>
<dbReference type="PANTHER" id="PTHR43210:SF5">
    <property type="entry name" value="DETHIOBIOTIN SYNTHETASE"/>
    <property type="match status" value="1"/>
</dbReference>
<accession>A0A839HJH2</accession>
<dbReference type="NCBIfam" id="TIGR00347">
    <property type="entry name" value="bioD"/>
    <property type="match status" value="1"/>
</dbReference>
<dbReference type="EC" id="6.3.3.3" evidence="8"/>
<reference evidence="10 11" key="1">
    <citation type="submission" date="2020-08" db="EMBL/GenBank/DDBJ databases">
        <title>Aquariorum lacteus gen. nov., sp. nov., a new member of the family Comamonadaceae, isolated from freshwater aquarium.</title>
        <authorList>
            <person name="Chun S.-J."/>
        </authorList>
    </citation>
    <scope>NUCLEOTIDE SEQUENCE [LARGE SCALE GENOMIC DNA]</scope>
    <source>
        <strain evidence="10 11">SJAQ100</strain>
    </source>
</reference>
<comment type="cofactor">
    <cofactor evidence="8">
        <name>Mg(2+)</name>
        <dbReference type="ChEBI" id="CHEBI:18420"/>
    </cofactor>
</comment>
<feature type="binding site" evidence="8">
    <location>
        <position position="30"/>
    </location>
    <ligand>
        <name>Mg(2+)</name>
        <dbReference type="ChEBI" id="CHEBI:18420"/>
    </ligand>
</feature>
<evidence type="ECO:0000256" key="7">
    <source>
        <dbReference type="ARBA" id="ARBA00022842"/>
    </source>
</evidence>
<name>A0A839HJH2_9BURK</name>
<feature type="binding site" evidence="8">
    <location>
        <position position="70"/>
    </location>
    <ligand>
        <name>Mg(2+)</name>
        <dbReference type="ChEBI" id="CHEBI:18420"/>
    </ligand>
</feature>
<dbReference type="InterPro" id="IPR027417">
    <property type="entry name" value="P-loop_NTPase"/>
</dbReference>
<feature type="binding site" evidence="8">
    <location>
        <begin position="131"/>
        <end position="134"/>
    </location>
    <ligand>
        <name>ATP</name>
        <dbReference type="ChEBI" id="CHEBI:30616"/>
    </ligand>
</feature>
<evidence type="ECO:0000256" key="4">
    <source>
        <dbReference type="ARBA" id="ARBA00022741"/>
    </source>
</evidence>
<feature type="binding site" evidence="8">
    <location>
        <position position="131"/>
    </location>
    <ligand>
        <name>Mg(2+)</name>
        <dbReference type="ChEBI" id="CHEBI:18420"/>
    </ligand>
</feature>
<evidence type="ECO:0000256" key="9">
    <source>
        <dbReference type="SAM" id="MobiDB-lite"/>
    </source>
</evidence>
<organism evidence="10 11">
    <name type="scientific">Aquariibacter albus</name>
    <dbReference type="NCBI Taxonomy" id="2759899"/>
    <lineage>
        <taxon>Bacteria</taxon>
        <taxon>Pseudomonadati</taxon>
        <taxon>Pseudomonadota</taxon>
        <taxon>Betaproteobacteria</taxon>
        <taxon>Burkholderiales</taxon>
        <taxon>Sphaerotilaceae</taxon>
        <taxon>Aquariibacter</taxon>
    </lineage>
</organism>
<dbReference type="GO" id="GO:0005524">
    <property type="term" value="F:ATP binding"/>
    <property type="evidence" value="ECO:0007669"/>
    <property type="project" value="UniProtKB-UniRule"/>
</dbReference>
<evidence type="ECO:0000256" key="8">
    <source>
        <dbReference type="HAMAP-Rule" id="MF_00336"/>
    </source>
</evidence>
<keyword evidence="2 8" id="KW-0436">Ligase</keyword>
<evidence type="ECO:0000256" key="2">
    <source>
        <dbReference type="ARBA" id="ARBA00022598"/>
    </source>
</evidence>
<keyword evidence="11" id="KW-1185">Reference proteome</keyword>
<keyword evidence="7 8" id="KW-0460">Magnesium</keyword>
<keyword evidence="6 8" id="KW-0067">ATP-binding</keyword>
<dbReference type="GO" id="GO:0042803">
    <property type="term" value="F:protein homodimerization activity"/>
    <property type="evidence" value="ECO:0007669"/>
    <property type="project" value="UniProtKB-ARBA"/>
</dbReference>
<dbReference type="FunFam" id="3.40.50.300:FF:000292">
    <property type="entry name" value="ATP-dependent dethiobiotin synthetase BioD"/>
    <property type="match status" value="1"/>
</dbReference>
<dbReference type="AlphaFoldDB" id="A0A839HJH2"/>
<comment type="similarity">
    <text evidence="8">Belongs to the dethiobiotin synthetase family.</text>
</comment>
<comment type="caution">
    <text evidence="8">Lacks conserved residue(s) required for the propagation of feature annotation.</text>
</comment>
<comment type="subcellular location">
    <subcellularLocation>
        <location evidence="8">Cytoplasm</location>
    </subcellularLocation>
</comment>
<proteinExistence type="inferred from homology"/>
<keyword evidence="5 8" id="KW-0093">Biotin biosynthesis</keyword>
<sequence>MNETASLPLRAAPPPFACFVTGTDTGVGKSRFSVALLQALHQAGHARVVGMKPVAAGAERQADGSWLNEDVAALRAASTLAVPAALDNPVVLPMPASPHAAAAAAGVSITLPPIVDACRALQAQADAVVVEGAGGLRVPLSDTLDGGDLAQALGLPVILVVGLRLGCLNHALLTAEALAARGLHLAGWVANVIEPGMLAAAANVEHLQARLPAPLLAHWPWAPGTPPPAPDVRPLLQSGAGWPRPSA</sequence>